<dbReference type="InterPro" id="IPR050430">
    <property type="entry name" value="Peptidase_S1"/>
</dbReference>
<dbReference type="GO" id="GO:0006508">
    <property type="term" value="P:proteolysis"/>
    <property type="evidence" value="ECO:0007669"/>
    <property type="project" value="UniProtKB-KW"/>
</dbReference>
<keyword evidence="6" id="KW-1133">Transmembrane helix</keyword>
<sequence length="414" mass="43710">MCNVCCKEFKGWCKSFTRTEALLSLLEAFLLLVFIGFLTFLILHFLACSQIVPTSYEIIPPSSIVSSPISTATSSRITSAGGAVITPDANEEFGSTRQTLAPDVQCTWEPSKKTAATARYYEHGAGAPAQTTAEMEKTPPKDESDVGSVSSAVPAGLEDSDGEEVAEGEDSFVLALVKLRPARESTFGCALTVVTRFWVLTAASCLEAVEEVDSLDAFVIVEGWGAAAEARVAHAVADVRVHPQFATARRSRDVAALRSEDPLTIGSQGILQLPTVLDQLLITIGERFTILGYGRFRTPEDSTSGRGVRAVAVYTLPAGACAGADEDAWAPRHLTRGAPTIPATGAIGPICAGPLYARGVPCNYCAGTPLARWGRALGVQADSARCGAACEPASFVSLAAVRPWLDELLANNIV</sequence>
<dbReference type="Pfam" id="PF00089">
    <property type="entry name" value="Trypsin"/>
    <property type="match status" value="1"/>
</dbReference>
<dbReference type="Gene3D" id="2.40.10.10">
    <property type="entry name" value="Trypsin-like serine proteases"/>
    <property type="match status" value="1"/>
</dbReference>
<evidence type="ECO:0000313" key="8">
    <source>
        <dbReference type="EMBL" id="KAL0850653.1"/>
    </source>
</evidence>
<dbReference type="PROSITE" id="PS50240">
    <property type="entry name" value="TRYPSIN_DOM"/>
    <property type="match status" value="1"/>
</dbReference>
<keyword evidence="6" id="KW-0472">Membrane</keyword>
<dbReference type="SUPFAM" id="SSF50494">
    <property type="entry name" value="Trypsin-like serine proteases"/>
    <property type="match status" value="1"/>
</dbReference>
<comment type="caution">
    <text evidence="8">The sequence shown here is derived from an EMBL/GenBank/DDBJ whole genome shotgun (WGS) entry which is preliminary data.</text>
</comment>
<dbReference type="InterPro" id="IPR001254">
    <property type="entry name" value="Trypsin_dom"/>
</dbReference>
<evidence type="ECO:0000256" key="5">
    <source>
        <dbReference type="SAM" id="MobiDB-lite"/>
    </source>
</evidence>
<feature type="domain" description="Peptidase S1" evidence="7">
    <location>
        <begin position="153"/>
        <end position="410"/>
    </location>
</feature>
<evidence type="ECO:0000256" key="2">
    <source>
        <dbReference type="ARBA" id="ARBA00022801"/>
    </source>
</evidence>
<keyword evidence="3" id="KW-0720">Serine protease</keyword>
<keyword evidence="6" id="KW-0812">Transmembrane</keyword>
<evidence type="ECO:0000256" key="1">
    <source>
        <dbReference type="ARBA" id="ARBA00022670"/>
    </source>
</evidence>
<keyword evidence="4" id="KW-1015">Disulfide bond</keyword>
<dbReference type="EMBL" id="JBEDNZ010000003">
    <property type="protein sequence ID" value="KAL0850653.1"/>
    <property type="molecule type" value="Genomic_DNA"/>
</dbReference>
<dbReference type="SMART" id="SM00020">
    <property type="entry name" value="Tryp_SPc"/>
    <property type="match status" value="1"/>
</dbReference>
<accession>A0ABD0TMQ2</accession>
<dbReference type="GO" id="GO:0008236">
    <property type="term" value="F:serine-type peptidase activity"/>
    <property type="evidence" value="ECO:0007669"/>
    <property type="project" value="UniProtKB-KW"/>
</dbReference>
<dbReference type="AlphaFoldDB" id="A0ABD0TMQ2"/>
<name>A0ABD0TMQ2_LOXSC</name>
<evidence type="ECO:0000313" key="9">
    <source>
        <dbReference type="Proteomes" id="UP001549921"/>
    </source>
</evidence>
<dbReference type="Proteomes" id="UP001549921">
    <property type="component" value="Unassembled WGS sequence"/>
</dbReference>
<dbReference type="InterPro" id="IPR009003">
    <property type="entry name" value="Peptidase_S1_PA"/>
</dbReference>
<evidence type="ECO:0000256" key="4">
    <source>
        <dbReference type="ARBA" id="ARBA00023157"/>
    </source>
</evidence>
<evidence type="ECO:0000256" key="3">
    <source>
        <dbReference type="ARBA" id="ARBA00022825"/>
    </source>
</evidence>
<gene>
    <name evidence="8" type="ORF">ABMA28_012406</name>
</gene>
<keyword evidence="1" id="KW-0645">Protease</keyword>
<feature type="region of interest" description="Disordered" evidence="5">
    <location>
        <begin position="127"/>
        <end position="164"/>
    </location>
</feature>
<dbReference type="PANTHER" id="PTHR24276">
    <property type="entry name" value="POLYSERASE-RELATED"/>
    <property type="match status" value="1"/>
</dbReference>
<organism evidence="8 9">
    <name type="scientific">Loxostege sticticalis</name>
    <name type="common">Beet webworm moth</name>
    <dbReference type="NCBI Taxonomy" id="481309"/>
    <lineage>
        <taxon>Eukaryota</taxon>
        <taxon>Metazoa</taxon>
        <taxon>Ecdysozoa</taxon>
        <taxon>Arthropoda</taxon>
        <taxon>Hexapoda</taxon>
        <taxon>Insecta</taxon>
        <taxon>Pterygota</taxon>
        <taxon>Neoptera</taxon>
        <taxon>Endopterygota</taxon>
        <taxon>Lepidoptera</taxon>
        <taxon>Glossata</taxon>
        <taxon>Ditrysia</taxon>
        <taxon>Pyraloidea</taxon>
        <taxon>Crambidae</taxon>
        <taxon>Pyraustinae</taxon>
        <taxon>Loxostege</taxon>
    </lineage>
</organism>
<keyword evidence="2" id="KW-0378">Hydrolase</keyword>
<dbReference type="PANTHER" id="PTHR24276:SF98">
    <property type="entry name" value="FI18310P1-RELATED"/>
    <property type="match status" value="1"/>
</dbReference>
<evidence type="ECO:0000256" key="6">
    <source>
        <dbReference type="SAM" id="Phobius"/>
    </source>
</evidence>
<feature type="compositionally biased region" description="Basic and acidic residues" evidence="5">
    <location>
        <begin position="134"/>
        <end position="144"/>
    </location>
</feature>
<proteinExistence type="predicted"/>
<dbReference type="InterPro" id="IPR043504">
    <property type="entry name" value="Peptidase_S1_PA_chymotrypsin"/>
</dbReference>
<evidence type="ECO:0000259" key="7">
    <source>
        <dbReference type="PROSITE" id="PS50240"/>
    </source>
</evidence>
<protein>
    <recommendedName>
        <fullName evidence="7">Peptidase S1 domain-containing protein</fullName>
    </recommendedName>
</protein>
<reference evidence="8 9" key="1">
    <citation type="submission" date="2024-06" db="EMBL/GenBank/DDBJ databases">
        <title>A chromosome-level genome assembly of beet webworm, Loxostege sticticalis.</title>
        <authorList>
            <person name="Zhang Y."/>
        </authorList>
    </citation>
    <scope>NUCLEOTIDE SEQUENCE [LARGE SCALE GENOMIC DNA]</scope>
    <source>
        <strain evidence="8">AQ028</strain>
        <tissue evidence="8">Male pupae</tissue>
    </source>
</reference>
<feature type="transmembrane region" description="Helical" evidence="6">
    <location>
        <begin position="21"/>
        <end position="47"/>
    </location>
</feature>